<sequence length="84" mass="9722">MEKKRVPRCNMHIDSQGNGQRSYVHTHSVFKSAEICARQTGCVYKIIGICSCFHVLVLHYYCTVQGNSYSLQYTLYTEHILKSF</sequence>
<proteinExistence type="predicted"/>
<reference evidence="1" key="1">
    <citation type="submission" date="2020-08" db="EMBL/GenBank/DDBJ databases">
        <title>Plant Genome Project.</title>
        <authorList>
            <person name="Zhang R.-G."/>
        </authorList>
    </citation>
    <scope>NUCLEOTIDE SEQUENCE</scope>
    <source>
        <strain evidence="1">WSP0</strain>
        <tissue evidence="1">Leaf</tissue>
    </source>
</reference>
<protein>
    <submittedName>
        <fullName evidence="1">Uncharacterized protein</fullName>
    </submittedName>
</protein>
<evidence type="ECO:0000313" key="1">
    <source>
        <dbReference type="EMBL" id="KAG5560970.1"/>
    </source>
</evidence>
<dbReference type="Proteomes" id="UP000823749">
    <property type="component" value="Chromosome 2"/>
</dbReference>
<organism evidence="1 2">
    <name type="scientific">Rhododendron griersonianum</name>
    <dbReference type="NCBI Taxonomy" id="479676"/>
    <lineage>
        <taxon>Eukaryota</taxon>
        <taxon>Viridiplantae</taxon>
        <taxon>Streptophyta</taxon>
        <taxon>Embryophyta</taxon>
        <taxon>Tracheophyta</taxon>
        <taxon>Spermatophyta</taxon>
        <taxon>Magnoliopsida</taxon>
        <taxon>eudicotyledons</taxon>
        <taxon>Gunneridae</taxon>
        <taxon>Pentapetalae</taxon>
        <taxon>asterids</taxon>
        <taxon>Ericales</taxon>
        <taxon>Ericaceae</taxon>
        <taxon>Ericoideae</taxon>
        <taxon>Rhodoreae</taxon>
        <taxon>Rhododendron</taxon>
    </lineage>
</organism>
<gene>
    <name evidence="1" type="ORF">RHGRI_004107</name>
</gene>
<dbReference type="EMBL" id="JACTNZ010000002">
    <property type="protein sequence ID" value="KAG5560970.1"/>
    <property type="molecule type" value="Genomic_DNA"/>
</dbReference>
<dbReference type="AlphaFoldDB" id="A0AAV6L8D2"/>
<accession>A0AAV6L8D2</accession>
<keyword evidence="2" id="KW-1185">Reference proteome</keyword>
<name>A0AAV6L8D2_9ERIC</name>
<comment type="caution">
    <text evidence="1">The sequence shown here is derived from an EMBL/GenBank/DDBJ whole genome shotgun (WGS) entry which is preliminary data.</text>
</comment>
<evidence type="ECO:0000313" key="2">
    <source>
        <dbReference type="Proteomes" id="UP000823749"/>
    </source>
</evidence>